<sequence>MSDLRVRDVTEADLPAALQIRTRSFGPLRGSEQSWWDGLAAEVLPGRMLAVVDESDTMLATGRALPFEQVWGGRHLRMGGVAGVYVEPSARGRGVGTLLGRALVERMVELGDVVSCLFPTAPELYRAVGYEVGGVQPRCSYAAHDVRAVRSRGGGLRPRPAGPEDAALVHSLLRAHQERHALSGPMLPTVEKWREYLADDGLINYVLDEEDGRGFVSYSLADEVLTVEEIAAESAEATAALWAVVGSGSSAAPTVRAHLDPRDPARLLLGAVPELDVREHLWMLRVLDLPGAMAARGFAPHVTASVDVVVDDPLVPAGSGRWTLTVESGAGRADPADPTDGTGGAGASPAAYGLEGEPARLGPRGLSALWCGWTMSRLRVAGLVRGGRPETDRALDAVFAGSPHLTEYF</sequence>
<dbReference type="SUPFAM" id="SSF55718">
    <property type="entry name" value="SCP-like"/>
    <property type="match status" value="1"/>
</dbReference>
<dbReference type="Pfam" id="PF17668">
    <property type="entry name" value="Acetyltransf_17"/>
    <property type="match status" value="1"/>
</dbReference>
<dbReference type="AlphaFoldDB" id="E6S868"/>
<evidence type="ECO:0000313" key="4">
    <source>
        <dbReference type="Proteomes" id="UP000008914"/>
    </source>
</evidence>
<accession>E6S868</accession>
<dbReference type="Pfam" id="PF13530">
    <property type="entry name" value="SCP2_2"/>
    <property type="match status" value="1"/>
</dbReference>
<dbReference type="PANTHER" id="PTHR37817:SF1">
    <property type="entry name" value="N-ACETYLTRANSFERASE EIS"/>
    <property type="match status" value="1"/>
</dbReference>
<evidence type="ECO:0000259" key="2">
    <source>
        <dbReference type="PROSITE" id="PS51186"/>
    </source>
</evidence>
<dbReference type="InterPro" id="IPR036527">
    <property type="entry name" value="SCP2_sterol-bd_dom_sf"/>
</dbReference>
<dbReference type="InterPro" id="IPR000182">
    <property type="entry name" value="GNAT_dom"/>
</dbReference>
<dbReference type="Pfam" id="PF13527">
    <property type="entry name" value="Acetyltransf_9"/>
    <property type="match status" value="1"/>
</dbReference>
<organism evidence="3 4">
    <name type="scientific">Intrasporangium calvum (strain ATCC 23552 / DSM 43043 / JCM 3097 / NBRC 12989 / NCIMB 10167 / NRRL B-3866 / 7 KIP)</name>
    <dbReference type="NCBI Taxonomy" id="710696"/>
    <lineage>
        <taxon>Bacteria</taxon>
        <taxon>Bacillati</taxon>
        <taxon>Actinomycetota</taxon>
        <taxon>Actinomycetes</taxon>
        <taxon>Micrococcales</taxon>
        <taxon>Intrasporangiaceae</taxon>
        <taxon>Intrasporangium</taxon>
    </lineage>
</organism>
<proteinExistence type="predicted"/>
<name>E6S868_INTC7</name>
<dbReference type="OrthoDB" id="3498897at2"/>
<dbReference type="Gene3D" id="3.30.1050.10">
    <property type="entry name" value="SCP2 sterol-binding domain"/>
    <property type="match status" value="1"/>
</dbReference>
<dbReference type="InterPro" id="IPR016181">
    <property type="entry name" value="Acyl_CoA_acyltransferase"/>
</dbReference>
<protein>
    <submittedName>
        <fullName evidence="3">GCN5-related N-acetyltransferase</fullName>
    </submittedName>
</protein>
<dbReference type="STRING" id="710696.Intca_0424"/>
<feature type="domain" description="N-acetyltransferase" evidence="2">
    <location>
        <begin position="4"/>
        <end position="153"/>
    </location>
</feature>
<dbReference type="CDD" id="cd04301">
    <property type="entry name" value="NAT_SF"/>
    <property type="match status" value="1"/>
</dbReference>
<dbReference type="Gene3D" id="3.40.630.30">
    <property type="match status" value="2"/>
</dbReference>
<dbReference type="KEGG" id="ica:Intca_0424"/>
<dbReference type="PANTHER" id="PTHR37817">
    <property type="entry name" value="N-ACETYLTRANSFERASE EIS"/>
    <property type="match status" value="1"/>
</dbReference>
<evidence type="ECO:0000313" key="3">
    <source>
        <dbReference type="EMBL" id="ADU46972.1"/>
    </source>
</evidence>
<dbReference type="Proteomes" id="UP000008914">
    <property type="component" value="Chromosome"/>
</dbReference>
<dbReference type="RefSeq" id="WP_013491293.1">
    <property type="nucleotide sequence ID" value="NC_014830.1"/>
</dbReference>
<dbReference type="InterPro" id="IPR025559">
    <property type="entry name" value="Eis_dom"/>
</dbReference>
<dbReference type="HOGENOM" id="CLU_050659_4_0_11"/>
<dbReference type="InterPro" id="IPR041380">
    <property type="entry name" value="Acetyltransf_17"/>
</dbReference>
<dbReference type="GO" id="GO:0030649">
    <property type="term" value="P:aminoglycoside antibiotic catabolic process"/>
    <property type="evidence" value="ECO:0007669"/>
    <property type="project" value="TreeGrafter"/>
</dbReference>
<reference evidence="3 4" key="1">
    <citation type="journal article" date="2010" name="Stand. Genomic Sci.">
        <title>Complete genome sequence of Intrasporangium calvum type strain (7 KIP).</title>
        <authorList>
            <person name="Del Rio T.G."/>
            <person name="Chertkov O."/>
            <person name="Yasawong M."/>
            <person name="Lucas S."/>
            <person name="Deshpande S."/>
            <person name="Cheng J.F."/>
            <person name="Detter C."/>
            <person name="Tapia R."/>
            <person name="Han C."/>
            <person name="Goodwin L."/>
            <person name="Pitluck S."/>
            <person name="Liolios K."/>
            <person name="Ivanova N."/>
            <person name="Mavromatis K."/>
            <person name="Pati A."/>
            <person name="Chen A."/>
            <person name="Palaniappan K."/>
            <person name="Land M."/>
            <person name="Hauser L."/>
            <person name="Chang Y.J."/>
            <person name="Jeffries C.D."/>
            <person name="Rohde M."/>
            <person name="Pukall R."/>
            <person name="Sikorski J."/>
            <person name="Goker M."/>
            <person name="Woyke T."/>
            <person name="Bristow J."/>
            <person name="Eisen J.A."/>
            <person name="Markowitz V."/>
            <person name="Hugenholtz P."/>
            <person name="Kyrpides N.C."/>
            <person name="Klenk H.P."/>
            <person name="Lapidus A."/>
        </authorList>
    </citation>
    <scope>NUCLEOTIDE SEQUENCE [LARGE SCALE GENOMIC DNA]</scope>
    <source>
        <strain evidence="4">ATCC 23552 / DSM 43043 / JCM 3097 / NBRC 12989 / 7 KIP</strain>
    </source>
</reference>
<dbReference type="SUPFAM" id="SSF55729">
    <property type="entry name" value="Acyl-CoA N-acyltransferases (Nat)"/>
    <property type="match status" value="1"/>
</dbReference>
<feature type="region of interest" description="Disordered" evidence="1">
    <location>
        <begin position="326"/>
        <end position="351"/>
    </location>
</feature>
<gene>
    <name evidence="3" type="ordered locus">Intca_0424</name>
</gene>
<dbReference type="eggNOG" id="COG4552">
    <property type="taxonomic scope" value="Bacteria"/>
</dbReference>
<dbReference type="PROSITE" id="PS51186">
    <property type="entry name" value="GNAT"/>
    <property type="match status" value="1"/>
</dbReference>
<evidence type="ECO:0000256" key="1">
    <source>
        <dbReference type="SAM" id="MobiDB-lite"/>
    </source>
</evidence>
<dbReference type="EMBL" id="CP002343">
    <property type="protein sequence ID" value="ADU46972.1"/>
    <property type="molecule type" value="Genomic_DNA"/>
</dbReference>
<dbReference type="InterPro" id="IPR051554">
    <property type="entry name" value="Acetyltransferase_Eis"/>
</dbReference>
<dbReference type="GO" id="GO:0034069">
    <property type="term" value="F:aminoglycoside N-acetyltransferase activity"/>
    <property type="evidence" value="ECO:0007669"/>
    <property type="project" value="TreeGrafter"/>
</dbReference>
<keyword evidence="4" id="KW-1185">Reference proteome</keyword>